<dbReference type="Proteomes" id="UP000813824">
    <property type="component" value="Unassembled WGS sequence"/>
</dbReference>
<name>A0A8K0XQB0_9AGAR</name>
<dbReference type="OrthoDB" id="2927810at2759"/>
<reference evidence="1" key="1">
    <citation type="journal article" date="2021" name="New Phytol.">
        <title>Evolutionary innovations through gain and loss of genes in the ectomycorrhizal Boletales.</title>
        <authorList>
            <person name="Wu G."/>
            <person name="Miyauchi S."/>
            <person name="Morin E."/>
            <person name="Kuo A."/>
            <person name="Drula E."/>
            <person name="Varga T."/>
            <person name="Kohler A."/>
            <person name="Feng B."/>
            <person name="Cao Y."/>
            <person name="Lipzen A."/>
            <person name="Daum C."/>
            <person name="Hundley H."/>
            <person name="Pangilinan J."/>
            <person name="Johnson J."/>
            <person name="Barry K."/>
            <person name="LaButti K."/>
            <person name="Ng V."/>
            <person name="Ahrendt S."/>
            <person name="Min B."/>
            <person name="Choi I.G."/>
            <person name="Park H."/>
            <person name="Plett J.M."/>
            <person name="Magnuson J."/>
            <person name="Spatafora J.W."/>
            <person name="Nagy L.G."/>
            <person name="Henrissat B."/>
            <person name="Grigoriev I.V."/>
            <person name="Yang Z.L."/>
            <person name="Xu J."/>
            <person name="Martin F.M."/>
        </authorList>
    </citation>
    <scope>NUCLEOTIDE SEQUENCE</scope>
    <source>
        <strain evidence="1">KKN 215</strain>
    </source>
</reference>
<dbReference type="EMBL" id="JAEVFJ010000014">
    <property type="protein sequence ID" value="KAH8100887.1"/>
    <property type="molecule type" value="Genomic_DNA"/>
</dbReference>
<evidence type="ECO:0000313" key="1">
    <source>
        <dbReference type="EMBL" id="KAH8100887.1"/>
    </source>
</evidence>
<comment type="caution">
    <text evidence="1">The sequence shown here is derived from an EMBL/GenBank/DDBJ whole genome shotgun (WGS) entry which is preliminary data.</text>
</comment>
<keyword evidence="2" id="KW-1185">Reference proteome</keyword>
<gene>
    <name evidence="1" type="ORF">BXZ70DRAFT_134572</name>
</gene>
<proteinExistence type="predicted"/>
<evidence type="ECO:0000313" key="2">
    <source>
        <dbReference type="Proteomes" id="UP000813824"/>
    </source>
</evidence>
<organism evidence="1 2">
    <name type="scientific">Cristinia sonorae</name>
    <dbReference type="NCBI Taxonomy" id="1940300"/>
    <lineage>
        <taxon>Eukaryota</taxon>
        <taxon>Fungi</taxon>
        <taxon>Dikarya</taxon>
        <taxon>Basidiomycota</taxon>
        <taxon>Agaricomycotina</taxon>
        <taxon>Agaricomycetes</taxon>
        <taxon>Agaricomycetidae</taxon>
        <taxon>Agaricales</taxon>
        <taxon>Pleurotineae</taxon>
        <taxon>Stephanosporaceae</taxon>
        <taxon>Cristinia</taxon>
    </lineage>
</organism>
<protein>
    <submittedName>
        <fullName evidence="1">Uncharacterized protein</fullName>
    </submittedName>
</protein>
<sequence>MDLPKVSSNVGISSIQRTLPMPMFRRTDKVDNEGHVVYAWDISKDERGRLNRWFMRDFGELNIGGTYVTCPPRPCATCGKWTEFIDWVVTAILRNVHTHEFIFNALKNRTFPKENLHDVFCSACGTLTHLRSRNNTEGGATDVQTAAIAQCHQRPVP</sequence>
<accession>A0A8K0XQB0</accession>
<dbReference type="AlphaFoldDB" id="A0A8K0XQB0"/>